<comment type="cofactor">
    <cofactor evidence="11">
        <name>Mg(2+)</name>
        <dbReference type="ChEBI" id="CHEBI:18420"/>
    </cofactor>
    <cofactor evidence="11">
        <name>Mn(2+)</name>
        <dbReference type="ChEBI" id="CHEBI:29035"/>
    </cofactor>
    <text evidence="11">Magnesium. Can also use manganese.</text>
</comment>
<dbReference type="Gene3D" id="3.10.520.10">
    <property type="entry name" value="ApbE-like domains"/>
    <property type="match status" value="1"/>
</dbReference>
<evidence type="ECO:0000313" key="13">
    <source>
        <dbReference type="Proteomes" id="UP000712007"/>
    </source>
</evidence>
<reference evidence="12" key="1">
    <citation type="submission" date="2020-10" db="EMBL/GenBank/DDBJ databases">
        <authorList>
            <person name="Gilroy R."/>
        </authorList>
    </citation>
    <scope>NUCLEOTIDE SEQUENCE</scope>
    <source>
        <strain evidence="12">3924</strain>
    </source>
</reference>
<keyword evidence="3 10" id="KW-0285">Flavoprotein</keyword>
<dbReference type="EC" id="2.7.1.180" evidence="1 10"/>
<dbReference type="AlphaFoldDB" id="A0A940IDB1"/>
<dbReference type="GO" id="GO:0046872">
    <property type="term" value="F:metal ion binding"/>
    <property type="evidence" value="ECO:0007669"/>
    <property type="project" value="UniProtKB-UniRule"/>
</dbReference>
<keyword evidence="7 10" id="KW-0460">Magnesium</keyword>
<keyword evidence="5 10" id="KW-0479">Metal-binding</keyword>
<evidence type="ECO:0000256" key="6">
    <source>
        <dbReference type="ARBA" id="ARBA00022827"/>
    </source>
</evidence>
<dbReference type="PIRSF" id="PIRSF006268">
    <property type="entry name" value="ApbE"/>
    <property type="match status" value="1"/>
</dbReference>
<reference evidence="12" key="2">
    <citation type="journal article" date="2021" name="PeerJ">
        <title>Extensive microbial diversity within the chicken gut microbiome revealed by metagenomics and culture.</title>
        <authorList>
            <person name="Gilroy R."/>
            <person name="Ravi A."/>
            <person name="Getino M."/>
            <person name="Pursley I."/>
            <person name="Horton D.L."/>
            <person name="Alikhan N.F."/>
            <person name="Baker D."/>
            <person name="Gharbi K."/>
            <person name="Hall N."/>
            <person name="Watson M."/>
            <person name="Adriaenssens E.M."/>
            <person name="Foster-Nyarko E."/>
            <person name="Jarju S."/>
            <person name="Secka A."/>
            <person name="Antonio M."/>
            <person name="Oren A."/>
            <person name="Chaudhuri R.R."/>
            <person name="La Ragione R."/>
            <person name="Hildebrand F."/>
            <person name="Pallen M.J."/>
        </authorList>
    </citation>
    <scope>NUCLEOTIDE SEQUENCE</scope>
    <source>
        <strain evidence="12">3924</strain>
    </source>
</reference>
<name>A0A940IDB1_9BACT</name>
<sequence length="344" mass="38223">MKRLSRRTIFALVLLAVAVFFLAKQPSGKEKRPDYIRYEGFVFGTTYHITYASPEMDTMSENIDRALAAVDRSLSMFNRESLLYRINANDTSVRADELFMRVWQRGVEVSRTTGGAFDMTVAPLVNLWGFGIEERSDVTEHEVDSVRRYVGYEMITVSDGRVEKRYPEMKIDASAIAKGFACDVVADTLRAHGCTSYCVEIGGEVAVSGVNPEGGAWRIGINKPVEDSLCMSNELQDIVLMTHGGMATSGNYRNFYEDGGKKFSHTINPATGYPERKSILSATIIADDCMTADAYATACMVMGADSAKALCERYSDIKGYIIYDDNGTTRIWKSPDFPECVKSE</sequence>
<organism evidence="12 13">
    <name type="scientific">Candidatus Aphodosoma intestinipullorum</name>
    <dbReference type="NCBI Taxonomy" id="2840674"/>
    <lineage>
        <taxon>Bacteria</taxon>
        <taxon>Pseudomonadati</taxon>
        <taxon>Bacteroidota</taxon>
        <taxon>Bacteroidia</taxon>
        <taxon>Bacteroidales</taxon>
        <taxon>Candidatus Aphodosoma</taxon>
    </lineage>
</organism>
<comment type="caution">
    <text evidence="12">The sequence shown here is derived from an EMBL/GenBank/DDBJ whole genome shotgun (WGS) entry which is preliminary data.</text>
</comment>
<dbReference type="Proteomes" id="UP000712007">
    <property type="component" value="Unassembled WGS sequence"/>
</dbReference>
<evidence type="ECO:0000256" key="7">
    <source>
        <dbReference type="ARBA" id="ARBA00022842"/>
    </source>
</evidence>
<keyword evidence="6 10" id="KW-0274">FAD</keyword>
<protein>
    <recommendedName>
        <fullName evidence="2 10">FAD:protein FMN transferase</fullName>
        <ecNumber evidence="1 10">2.7.1.180</ecNumber>
    </recommendedName>
    <alternativeName>
        <fullName evidence="8 10">Flavin transferase</fullName>
    </alternativeName>
</protein>
<feature type="binding site" evidence="11">
    <location>
        <position position="297"/>
    </location>
    <ligand>
        <name>Mg(2+)</name>
        <dbReference type="ChEBI" id="CHEBI:18420"/>
    </ligand>
</feature>
<evidence type="ECO:0000256" key="3">
    <source>
        <dbReference type="ARBA" id="ARBA00022630"/>
    </source>
</evidence>
<dbReference type="SUPFAM" id="SSF143631">
    <property type="entry name" value="ApbE-like"/>
    <property type="match status" value="1"/>
</dbReference>
<evidence type="ECO:0000313" key="12">
    <source>
        <dbReference type="EMBL" id="MBO8439048.1"/>
    </source>
</evidence>
<keyword evidence="4 10" id="KW-0808">Transferase</keyword>
<feature type="binding site" evidence="11">
    <location>
        <position position="175"/>
    </location>
    <ligand>
        <name>Mg(2+)</name>
        <dbReference type="ChEBI" id="CHEBI:18420"/>
    </ligand>
</feature>
<evidence type="ECO:0000256" key="1">
    <source>
        <dbReference type="ARBA" id="ARBA00011955"/>
    </source>
</evidence>
<evidence type="ECO:0000256" key="2">
    <source>
        <dbReference type="ARBA" id="ARBA00016337"/>
    </source>
</evidence>
<comment type="catalytic activity">
    <reaction evidence="9 10">
        <text>L-threonyl-[protein] + FAD = FMN-L-threonyl-[protein] + AMP + H(+)</text>
        <dbReference type="Rhea" id="RHEA:36847"/>
        <dbReference type="Rhea" id="RHEA-COMP:11060"/>
        <dbReference type="Rhea" id="RHEA-COMP:11061"/>
        <dbReference type="ChEBI" id="CHEBI:15378"/>
        <dbReference type="ChEBI" id="CHEBI:30013"/>
        <dbReference type="ChEBI" id="CHEBI:57692"/>
        <dbReference type="ChEBI" id="CHEBI:74257"/>
        <dbReference type="ChEBI" id="CHEBI:456215"/>
        <dbReference type="EC" id="2.7.1.180"/>
    </reaction>
</comment>
<evidence type="ECO:0000256" key="10">
    <source>
        <dbReference type="PIRNR" id="PIRNR006268"/>
    </source>
</evidence>
<evidence type="ECO:0000256" key="4">
    <source>
        <dbReference type="ARBA" id="ARBA00022679"/>
    </source>
</evidence>
<feature type="binding site" evidence="11">
    <location>
        <position position="293"/>
    </location>
    <ligand>
        <name>Mg(2+)</name>
        <dbReference type="ChEBI" id="CHEBI:18420"/>
    </ligand>
</feature>
<dbReference type="InterPro" id="IPR024932">
    <property type="entry name" value="ApbE"/>
</dbReference>
<gene>
    <name evidence="12" type="ORF">IAC51_00170</name>
</gene>
<evidence type="ECO:0000256" key="5">
    <source>
        <dbReference type="ARBA" id="ARBA00022723"/>
    </source>
</evidence>
<dbReference type="Pfam" id="PF02424">
    <property type="entry name" value="ApbE"/>
    <property type="match status" value="1"/>
</dbReference>
<dbReference type="PANTHER" id="PTHR30040">
    <property type="entry name" value="THIAMINE BIOSYNTHESIS LIPOPROTEIN APBE"/>
    <property type="match status" value="1"/>
</dbReference>
<dbReference type="EMBL" id="JADIMV010000003">
    <property type="protein sequence ID" value="MBO8439048.1"/>
    <property type="molecule type" value="Genomic_DNA"/>
</dbReference>
<proteinExistence type="inferred from homology"/>
<comment type="similarity">
    <text evidence="10">Belongs to the ApbE family.</text>
</comment>
<evidence type="ECO:0000256" key="9">
    <source>
        <dbReference type="ARBA" id="ARBA00048540"/>
    </source>
</evidence>
<dbReference type="PANTHER" id="PTHR30040:SF2">
    <property type="entry name" value="FAD:PROTEIN FMN TRANSFERASE"/>
    <property type="match status" value="1"/>
</dbReference>
<evidence type="ECO:0000256" key="11">
    <source>
        <dbReference type="PIRSR" id="PIRSR006268-2"/>
    </source>
</evidence>
<dbReference type="InterPro" id="IPR003374">
    <property type="entry name" value="ApbE-like_sf"/>
</dbReference>
<dbReference type="GO" id="GO:0016740">
    <property type="term" value="F:transferase activity"/>
    <property type="evidence" value="ECO:0007669"/>
    <property type="project" value="UniProtKB-UniRule"/>
</dbReference>
<accession>A0A940IDB1</accession>
<evidence type="ECO:0000256" key="8">
    <source>
        <dbReference type="ARBA" id="ARBA00031306"/>
    </source>
</evidence>